<comment type="caution">
    <text evidence="9">The sequence shown here is derived from an EMBL/GenBank/DDBJ whole genome shotgun (WGS) entry which is preliminary data.</text>
</comment>
<dbReference type="PANTHER" id="PTHR43163:SF6">
    <property type="entry name" value="DIPEPTIDE TRANSPORT SYSTEM PERMEASE PROTEIN DPPB-RELATED"/>
    <property type="match status" value="1"/>
</dbReference>
<evidence type="ECO:0000256" key="6">
    <source>
        <dbReference type="ARBA" id="ARBA00023136"/>
    </source>
</evidence>
<evidence type="ECO:0000256" key="5">
    <source>
        <dbReference type="ARBA" id="ARBA00022989"/>
    </source>
</evidence>
<keyword evidence="5 7" id="KW-1133">Transmembrane helix</keyword>
<dbReference type="Pfam" id="PF00528">
    <property type="entry name" value="BPD_transp_1"/>
    <property type="match status" value="1"/>
</dbReference>
<dbReference type="GO" id="GO:0005886">
    <property type="term" value="C:plasma membrane"/>
    <property type="evidence" value="ECO:0007669"/>
    <property type="project" value="UniProtKB-SubCell"/>
</dbReference>
<dbReference type="EMBL" id="RJKX01000015">
    <property type="protein sequence ID" value="ROP84013.1"/>
    <property type="molecule type" value="Genomic_DNA"/>
</dbReference>
<feature type="transmembrane region" description="Helical" evidence="7">
    <location>
        <begin position="131"/>
        <end position="157"/>
    </location>
</feature>
<evidence type="ECO:0000256" key="1">
    <source>
        <dbReference type="ARBA" id="ARBA00004651"/>
    </source>
</evidence>
<dbReference type="Pfam" id="PF19300">
    <property type="entry name" value="BPD_transp_1_N"/>
    <property type="match status" value="1"/>
</dbReference>
<keyword evidence="4 7" id="KW-0812">Transmembrane</keyword>
<dbReference type="Proteomes" id="UP000278222">
    <property type="component" value="Unassembled WGS sequence"/>
</dbReference>
<feature type="transmembrane region" description="Helical" evidence="7">
    <location>
        <begin position="99"/>
        <end position="122"/>
    </location>
</feature>
<feature type="transmembrane region" description="Helical" evidence="7">
    <location>
        <begin position="235"/>
        <end position="261"/>
    </location>
</feature>
<dbReference type="GO" id="GO:0055085">
    <property type="term" value="P:transmembrane transport"/>
    <property type="evidence" value="ECO:0007669"/>
    <property type="project" value="InterPro"/>
</dbReference>
<keyword evidence="6 7" id="KW-0472">Membrane</keyword>
<evidence type="ECO:0000256" key="4">
    <source>
        <dbReference type="ARBA" id="ARBA00022692"/>
    </source>
</evidence>
<dbReference type="PANTHER" id="PTHR43163">
    <property type="entry name" value="DIPEPTIDE TRANSPORT SYSTEM PERMEASE PROTEIN DPPB-RELATED"/>
    <property type="match status" value="1"/>
</dbReference>
<keyword evidence="10" id="KW-1185">Reference proteome</keyword>
<organism evidence="9 10">
    <name type="scientific">Stella humosa</name>
    <dbReference type="NCBI Taxonomy" id="94"/>
    <lineage>
        <taxon>Bacteria</taxon>
        <taxon>Pseudomonadati</taxon>
        <taxon>Pseudomonadota</taxon>
        <taxon>Alphaproteobacteria</taxon>
        <taxon>Rhodospirillales</taxon>
        <taxon>Stellaceae</taxon>
        <taxon>Stella</taxon>
    </lineage>
</organism>
<dbReference type="InterPro" id="IPR045621">
    <property type="entry name" value="BPD_transp_1_N"/>
</dbReference>
<proteinExistence type="inferred from homology"/>
<dbReference type="SUPFAM" id="SSF161098">
    <property type="entry name" value="MetI-like"/>
    <property type="match status" value="1"/>
</dbReference>
<evidence type="ECO:0000256" key="3">
    <source>
        <dbReference type="ARBA" id="ARBA00022475"/>
    </source>
</evidence>
<evidence type="ECO:0000313" key="10">
    <source>
        <dbReference type="Proteomes" id="UP000278222"/>
    </source>
</evidence>
<accession>A0A3N1KQD4</accession>
<comment type="subcellular location">
    <subcellularLocation>
        <location evidence="1 7">Cell membrane</location>
        <topology evidence="1 7">Multi-pass membrane protein</topology>
    </subcellularLocation>
</comment>
<keyword evidence="2 7" id="KW-0813">Transport</keyword>
<keyword evidence="3" id="KW-1003">Cell membrane</keyword>
<name>A0A3N1KQD4_9PROT</name>
<dbReference type="InterPro" id="IPR000515">
    <property type="entry name" value="MetI-like"/>
</dbReference>
<comment type="similarity">
    <text evidence="7">Belongs to the binding-protein-dependent transport system permease family.</text>
</comment>
<dbReference type="OrthoDB" id="9805855at2"/>
<dbReference type="CDD" id="cd06261">
    <property type="entry name" value="TM_PBP2"/>
    <property type="match status" value="1"/>
</dbReference>
<evidence type="ECO:0000256" key="2">
    <source>
        <dbReference type="ARBA" id="ARBA00022448"/>
    </source>
</evidence>
<protein>
    <submittedName>
        <fullName evidence="9">Peptide/nickel transport system permease protein</fullName>
    </submittedName>
</protein>
<dbReference type="PROSITE" id="PS50928">
    <property type="entry name" value="ABC_TM1"/>
    <property type="match status" value="1"/>
</dbReference>
<feature type="transmembrane region" description="Helical" evidence="7">
    <location>
        <begin position="9"/>
        <end position="30"/>
    </location>
</feature>
<gene>
    <name evidence="9" type="ORF">EDC65_3358</name>
</gene>
<feature type="transmembrane region" description="Helical" evidence="7">
    <location>
        <begin position="177"/>
        <end position="199"/>
    </location>
</feature>
<sequence length="316" mass="33845">MGEFILRRLLAAIPVLLIVTLIAASIMQLVPGDPAAVIAGQGASDAEVAQVRAQLGLDRSFPVRLAEWYVGLARGDLGHSLMLNRSVGQAILERVPVTLALSGVALLLTVLIGVPAGVLAALRPNSWVDQLVLTLALVGVSVPNFWLSLMLIVLFGVIVEWFPTGGYVPFADDPVQWARSLVLPSISLALLQIGLLARITRATMLEVLRNDYVRTARAKGLPRRMVVGKHALKNVMIPVVTVIGISFGLLLSGSVVIETVYSIPGMGRLLATAIFSRDYPVIQGGLLVTAATLVLLNLVVDLLYAALDPRVTYDRR</sequence>
<evidence type="ECO:0000313" key="9">
    <source>
        <dbReference type="EMBL" id="ROP84013.1"/>
    </source>
</evidence>
<evidence type="ECO:0000256" key="7">
    <source>
        <dbReference type="RuleBase" id="RU363032"/>
    </source>
</evidence>
<dbReference type="Gene3D" id="1.10.3720.10">
    <property type="entry name" value="MetI-like"/>
    <property type="match status" value="1"/>
</dbReference>
<feature type="transmembrane region" description="Helical" evidence="7">
    <location>
        <begin position="281"/>
        <end position="307"/>
    </location>
</feature>
<dbReference type="RefSeq" id="WP_123691581.1">
    <property type="nucleotide sequence ID" value="NZ_AP019700.1"/>
</dbReference>
<reference evidence="9 10" key="1">
    <citation type="submission" date="2018-11" db="EMBL/GenBank/DDBJ databases">
        <title>Genomic Encyclopedia of Type Strains, Phase IV (KMG-IV): sequencing the most valuable type-strain genomes for metagenomic binning, comparative biology and taxonomic classification.</title>
        <authorList>
            <person name="Goeker M."/>
        </authorList>
    </citation>
    <scope>NUCLEOTIDE SEQUENCE [LARGE SCALE GENOMIC DNA]</scope>
    <source>
        <strain evidence="9 10">DSM 5900</strain>
    </source>
</reference>
<feature type="domain" description="ABC transmembrane type-1" evidence="8">
    <location>
        <begin position="95"/>
        <end position="304"/>
    </location>
</feature>
<evidence type="ECO:0000259" key="8">
    <source>
        <dbReference type="PROSITE" id="PS50928"/>
    </source>
</evidence>
<dbReference type="AlphaFoldDB" id="A0A3N1KQD4"/>
<dbReference type="InterPro" id="IPR035906">
    <property type="entry name" value="MetI-like_sf"/>
</dbReference>